<dbReference type="Proteomes" id="UP000596130">
    <property type="component" value="Chromosome"/>
</dbReference>
<feature type="region of interest" description="Disordered" evidence="1">
    <location>
        <begin position="652"/>
        <end position="676"/>
    </location>
</feature>
<accession>A0A7T4PKU4</accession>
<feature type="transmembrane region" description="Helical" evidence="2">
    <location>
        <begin position="31"/>
        <end position="50"/>
    </location>
</feature>
<evidence type="ECO:0000256" key="2">
    <source>
        <dbReference type="SAM" id="Phobius"/>
    </source>
</evidence>
<reference evidence="3 4" key="1">
    <citation type="submission" date="2020-12" db="EMBL/GenBank/DDBJ databases">
        <title>Identification and biosynthesis of polyene macrolides produced by Streptomyces alfalfae Men-myco-93-63.</title>
        <authorList>
            <person name="Liu D."/>
            <person name="Li Y."/>
            <person name="Liu L."/>
            <person name="Han X."/>
            <person name="Shen F."/>
        </authorList>
    </citation>
    <scope>NUCLEOTIDE SEQUENCE [LARGE SCALE GENOMIC DNA]</scope>
    <source>
        <strain evidence="3 4">Men-myco-93-63</strain>
    </source>
</reference>
<proteinExistence type="predicted"/>
<feature type="transmembrane region" description="Helical" evidence="2">
    <location>
        <begin position="7"/>
        <end position="25"/>
    </location>
</feature>
<dbReference type="EMBL" id="CP065959">
    <property type="protein sequence ID" value="QQC92107.1"/>
    <property type="molecule type" value="Genomic_DNA"/>
</dbReference>
<protein>
    <recommendedName>
        <fullName evidence="5">Band 7 domain-containing protein</fullName>
    </recommendedName>
</protein>
<evidence type="ECO:0000256" key="1">
    <source>
        <dbReference type="SAM" id="MobiDB-lite"/>
    </source>
</evidence>
<organism evidence="3 4">
    <name type="scientific">Streptomyces alfalfae</name>
    <dbReference type="NCBI Taxonomy" id="1642299"/>
    <lineage>
        <taxon>Bacteria</taxon>
        <taxon>Bacillati</taxon>
        <taxon>Actinomycetota</taxon>
        <taxon>Actinomycetes</taxon>
        <taxon>Kitasatosporales</taxon>
        <taxon>Streptomycetaceae</taxon>
        <taxon>Streptomyces</taxon>
    </lineage>
</organism>
<evidence type="ECO:0000313" key="4">
    <source>
        <dbReference type="Proteomes" id="UP000596130"/>
    </source>
</evidence>
<gene>
    <name evidence="3" type="ORF">I8755_29690</name>
</gene>
<keyword evidence="2" id="KW-0812">Transmembrane</keyword>
<keyword evidence="2" id="KW-1133">Transmembrane helix</keyword>
<name>A0A7T4PKU4_9ACTN</name>
<evidence type="ECO:0000313" key="3">
    <source>
        <dbReference type="EMBL" id="QQC92107.1"/>
    </source>
</evidence>
<dbReference type="AlphaFoldDB" id="A0A7T4PKU4"/>
<keyword evidence="2" id="KW-0472">Membrane</keyword>
<feature type="transmembrane region" description="Helical" evidence="2">
    <location>
        <begin position="71"/>
        <end position="104"/>
    </location>
</feature>
<evidence type="ECO:0008006" key="5">
    <source>
        <dbReference type="Google" id="ProtNLM"/>
    </source>
</evidence>
<sequence length="676" mass="74142">MRGTHRVDLGIYLVGCAAALCSLAVSFDLALYVHASINVFAVVVVTRGIVRKVETRKREDLRSHPPLGCLFLFLLLYVTAWEIAHMSLMIIVALLLVLVVAGVAGRLCVRYVPAGHVGVVRRLHGRAHPEFPHVTPYATHGVLARTLLPGRHWRAPFLYQVQCVPRTHVAEGKIGLVTAKEGRARLSGRALARAVSCDNFQNGEDFLLKGGEAGTQVGVLAGGQSYSINTELFEVREVDRTHVPTGTIGLVDAKAGKIPPPGSLFGPYVECDDFQDGGRFLDGGGQQGKQLAILPGGAYYDINPALFDVITTYNVGTRGGELTEWHLKEVSIPADQTGVVIALDGAQPEGDRPGPSVPGHQGYRLPWVFLQNGGWRGVQEETLSGGTVCALNPYFVRVMLIPTHLLTLEWDEKTPGEELTNYDAHLGRITATVQGYRLFVDVRQLLRIPAESAPELVRRNGGGQFSGIGGLHYDRLPVQRFVQRVLGAIVASYFSQIATALSVQDFLRNYRETRLDLAALVENELREWGVESRGTHLGEFRAEDEALNEMLQKPAFEEMRSELLTLQQGNAEREDAIDVVRMRAEKRRKALDLKAEIEALGLDNVMVLRMLKEITQAPVPQFISGGDVSAFLETQPVSRLEGLLEKMRNLNPGIGAQSTEQPSLPRTDADPGDMKE</sequence>
<feature type="compositionally biased region" description="Basic and acidic residues" evidence="1">
    <location>
        <begin position="667"/>
        <end position="676"/>
    </location>
</feature>